<organism evidence="1 2">
    <name type="scientific">Cochliobolus carbonum (strain 26-R-13)</name>
    <name type="common">Maize leaf spot fungus</name>
    <name type="synonym">Bipolaris zeicola</name>
    <dbReference type="NCBI Taxonomy" id="930089"/>
    <lineage>
        <taxon>Eukaryota</taxon>
        <taxon>Fungi</taxon>
        <taxon>Dikarya</taxon>
        <taxon>Ascomycota</taxon>
        <taxon>Pezizomycotina</taxon>
        <taxon>Dothideomycetes</taxon>
        <taxon>Pleosporomycetidae</taxon>
        <taxon>Pleosporales</taxon>
        <taxon>Pleosporineae</taxon>
        <taxon>Pleosporaceae</taxon>
        <taxon>Bipolaris</taxon>
    </lineage>
</organism>
<proteinExistence type="predicted"/>
<gene>
    <name evidence="1" type="ORF">COCCADRAFT_81361</name>
</gene>
<sequence length="107" mass="11728">MVGDATRTLPSYEGQTVAVAVLRQKQQWQVTLLMPKGRQSALPQRGAGSRKRNTRAYIGERHSVLHASTVICGHGNSRSASQTGVAQPRVGNGMTMGWVVNLFHQFR</sequence>
<reference evidence="1 2" key="1">
    <citation type="journal article" date="2013" name="PLoS Genet.">
        <title>Comparative genome structure, secondary metabolite, and effector coding capacity across Cochliobolus pathogens.</title>
        <authorList>
            <person name="Condon B.J."/>
            <person name="Leng Y."/>
            <person name="Wu D."/>
            <person name="Bushley K.E."/>
            <person name="Ohm R.A."/>
            <person name="Otillar R."/>
            <person name="Martin J."/>
            <person name="Schackwitz W."/>
            <person name="Grimwood J."/>
            <person name="MohdZainudin N."/>
            <person name="Xue C."/>
            <person name="Wang R."/>
            <person name="Manning V.A."/>
            <person name="Dhillon B."/>
            <person name="Tu Z.J."/>
            <person name="Steffenson B.J."/>
            <person name="Salamov A."/>
            <person name="Sun H."/>
            <person name="Lowry S."/>
            <person name="LaButti K."/>
            <person name="Han J."/>
            <person name="Copeland A."/>
            <person name="Lindquist E."/>
            <person name="Barry K."/>
            <person name="Schmutz J."/>
            <person name="Baker S.E."/>
            <person name="Ciuffetti L.M."/>
            <person name="Grigoriev I.V."/>
            <person name="Zhong S."/>
            <person name="Turgeon B.G."/>
        </authorList>
    </citation>
    <scope>NUCLEOTIDE SEQUENCE [LARGE SCALE GENOMIC DNA]</scope>
    <source>
        <strain evidence="1 2">26-R-13</strain>
    </source>
</reference>
<evidence type="ECO:0000313" key="1">
    <source>
        <dbReference type="EMBL" id="EUC39149.1"/>
    </source>
</evidence>
<dbReference type="RefSeq" id="XP_007706595.1">
    <property type="nucleotide sequence ID" value="XM_007708405.1"/>
</dbReference>
<accession>W6YUK0</accession>
<protein>
    <submittedName>
        <fullName evidence="1">Uncharacterized protein</fullName>
    </submittedName>
</protein>
<dbReference type="Proteomes" id="UP000053841">
    <property type="component" value="Unassembled WGS sequence"/>
</dbReference>
<dbReference type="EMBL" id="KI964538">
    <property type="protein sequence ID" value="EUC39149.1"/>
    <property type="molecule type" value="Genomic_DNA"/>
</dbReference>
<dbReference type="HOGENOM" id="CLU_2209558_0_0_1"/>
<name>W6YUK0_COCC2</name>
<keyword evidence="2" id="KW-1185">Reference proteome</keyword>
<evidence type="ECO:0000313" key="2">
    <source>
        <dbReference type="Proteomes" id="UP000053841"/>
    </source>
</evidence>
<dbReference type="AlphaFoldDB" id="W6YUK0"/>
<dbReference type="KEGG" id="bze:COCCADRAFT_81361"/>
<dbReference type="GeneID" id="19151153"/>